<gene>
    <name evidence="1" type="ordered locus">Plut_1805</name>
</gene>
<dbReference type="Gene3D" id="3.40.50.1010">
    <property type="entry name" value="5'-nuclease"/>
    <property type="match status" value="1"/>
</dbReference>
<reference evidence="2" key="1">
    <citation type="submission" date="2005-08" db="EMBL/GenBank/DDBJ databases">
        <title>Complete sequence of Pelodictyon luteolum DSM 273.</title>
        <authorList>
            <consortium name="US DOE Joint Genome Institute"/>
            <person name="Copeland A."/>
            <person name="Lucas S."/>
            <person name="Lapidus A."/>
            <person name="Barry K."/>
            <person name="Detter J.C."/>
            <person name="Glavina T."/>
            <person name="Hammon N."/>
            <person name="Israni S."/>
            <person name="Pitluck S."/>
            <person name="Bryant D."/>
            <person name="Schmutz J."/>
            <person name="Larimer F."/>
            <person name="Land M."/>
            <person name="Kyrpides N."/>
            <person name="Ivanova N."/>
            <person name="Richardson P."/>
        </authorList>
    </citation>
    <scope>NUCLEOTIDE SEQUENCE [LARGE SCALE GENOMIC DNA]</scope>
    <source>
        <strain evidence="2">DSM 273 / BCRC 81028 / 2530</strain>
    </source>
</reference>
<dbReference type="KEGG" id="plt:Plut_1805"/>
<protein>
    <recommendedName>
        <fullName evidence="3">PIN domain-containing protein</fullName>
    </recommendedName>
</protein>
<evidence type="ECO:0000313" key="2">
    <source>
        <dbReference type="Proteomes" id="UP000002709"/>
    </source>
</evidence>
<dbReference type="HOGENOM" id="CLU_1626320_0_0_10"/>
<dbReference type="SUPFAM" id="SSF88723">
    <property type="entry name" value="PIN domain-like"/>
    <property type="match status" value="1"/>
</dbReference>
<name>Q3B1X2_CHLL3</name>
<evidence type="ECO:0008006" key="3">
    <source>
        <dbReference type="Google" id="ProtNLM"/>
    </source>
</evidence>
<dbReference type="InterPro" id="IPR029060">
    <property type="entry name" value="PIN-like_dom_sf"/>
</dbReference>
<dbReference type="AlphaFoldDB" id="Q3B1X2"/>
<proteinExistence type="predicted"/>
<dbReference type="eggNOG" id="COG1848">
    <property type="taxonomic scope" value="Bacteria"/>
</dbReference>
<keyword evidence="2" id="KW-1185">Reference proteome</keyword>
<dbReference type="EMBL" id="CP000096">
    <property type="protein sequence ID" value="ABB24659.1"/>
    <property type="molecule type" value="Genomic_DNA"/>
</dbReference>
<accession>Q3B1X2</accession>
<sequence length="180" mass="19795">MGDGAVTGQPSSSRVMLLDACVLIDFLKADKAVLQLMVQYVGAFSVIGPVVDEVKEINDDNELIELGLIIMEPALEDAYAAGSQRGPLSFEDRLSLLTAKRHGLLLVTNDRRLRRECEPEGVAVLWGLELLAALHKAGGMPAMEVVGIAQAIRESNPKHITPKIVERFEEVIRHQDCRQR</sequence>
<dbReference type="Proteomes" id="UP000002709">
    <property type="component" value="Chromosome"/>
</dbReference>
<evidence type="ECO:0000313" key="1">
    <source>
        <dbReference type="EMBL" id="ABB24659.1"/>
    </source>
</evidence>
<organism evidence="1 2">
    <name type="scientific">Chlorobium luteolum (strain DSM 273 / BCRC 81028 / 2530)</name>
    <name type="common">Pelodictyon luteolum</name>
    <dbReference type="NCBI Taxonomy" id="319225"/>
    <lineage>
        <taxon>Bacteria</taxon>
        <taxon>Pseudomonadati</taxon>
        <taxon>Chlorobiota</taxon>
        <taxon>Chlorobiia</taxon>
        <taxon>Chlorobiales</taxon>
        <taxon>Chlorobiaceae</taxon>
        <taxon>Chlorobium/Pelodictyon group</taxon>
        <taxon>Pelodictyon</taxon>
    </lineage>
</organism>